<dbReference type="PANTHER" id="PTHR43537">
    <property type="entry name" value="TRANSCRIPTIONAL REGULATOR, GNTR FAMILY"/>
    <property type="match status" value="1"/>
</dbReference>
<gene>
    <name evidence="6" type="ordered locus">Veis_1255</name>
</gene>
<dbReference type="EMBL" id="CP000542">
    <property type="protein sequence ID" value="ABM57023.1"/>
    <property type="molecule type" value="Genomic_DNA"/>
</dbReference>
<dbReference type="Pfam" id="PF07729">
    <property type="entry name" value="FCD"/>
    <property type="match status" value="1"/>
</dbReference>
<dbReference type="Gene3D" id="1.10.10.10">
    <property type="entry name" value="Winged helix-like DNA-binding domain superfamily/Winged helix DNA-binding domain"/>
    <property type="match status" value="1"/>
</dbReference>
<dbReference type="SUPFAM" id="SSF48008">
    <property type="entry name" value="GntR ligand-binding domain-like"/>
    <property type="match status" value="1"/>
</dbReference>
<sequence length="122" mass="13516">MALRLDASRTPVRKALLLLGVQGLVDIVPRTGIHVRKLRASELIAMMEEALDELEDVLTRWAARRIVASRRPMLQTALEGTARCAQTNDIASYEDANATLHEVIYLASGNPFIPVQRLALKV</sequence>
<dbReference type="AlphaFoldDB" id="A1WHB6"/>
<dbReference type="InterPro" id="IPR036390">
    <property type="entry name" value="WH_DNA-bd_sf"/>
</dbReference>
<dbReference type="InterPro" id="IPR008920">
    <property type="entry name" value="TF_FadR/GntR_C"/>
</dbReference>
<dbReference type="InterPro" id="IPR011711">
    <property type="entry name" value="GntR_C"/>
</dbReference>
<feature type="coiled-coil region" evidence="4">
    <location>
        <begin position="37"/>
        <end position="64"/>
    </location>
</feature>
<evidence type="ECO:0000256" key="2">
    <source>
        <dbReference type="ARBA" id="ARBA00023125"/>
    </source>
</evidence>
<proteinExistence type="predicted"/>
<dbReference type="eggNOG" id="COG1802">
    <property type="taxonomic scope" value="Bacteria"/>
</dbReference>
<organism evidence="6 7">
    <name type="scientific">Verminephrobacter eiseniae (strain EF01-2)</name>
    <dbReference type="NCBI Taxonomy" id="391735"/>
    <lineage>
        <taxon>Bacteria</taxon>
        <taxon>Pseudomonadati</taxon>
        <taxon>Pseudomonadota</taxon>
        <taxon>Betaproteobacteria</taxon>
        <taxon>Burkholderiales</taxon>
        <taxon>Comamonadaceae</taxon>
        <taxon>Verminephrobacter</taxon>
    </lineage>
</organism>
<dbReference type="Proteomes" id="UP000000374">
    <property type="component" value="Chromosome"/>
</dbReference>
<dbReference type="GO" id="GO:0003677">
    <property type="term" value="F:DNA binding"/>
    <property type="evidence" value="ECO:0007669"/>
    <property type="project" value="UniProtKB-KW"/>
</dbReference>
<evidence type="ECO:0000256" key="1">
    <source>
        <dbReference type="ARBA" id="ARBA00023015"/>
    </source>
</evidence>
<dbReference type="HOGENOM" id="CLU_2025755_0_0_4"/>
<accession>A1WHB6</accession>
<name>A1WHB6_VEREI</name>
<dbReference type="PANTHER" id="PTHR43537:SF49">
    <property type="entry name" value="TRANSCRIPTIONAL REGULATORY PROTEIN"/>
    <property type="match status" value="1"/>
</dbReference>
<keyword evidence="7" id="KW-1185">Reference proteome</keyword>
<dbReference type="InterPro" id="IPR036388">
    <property type="entry name" value="WH-like_DNA-bd_sf"/>
</dbReference>
<reference evidence="7" key="1">
    <citation type="submission" date="2006-12" db="EMBL/GenBank/DDBJ databases">
        <title>Complete sequence of chromosome 1 of Verminephrobacter eiseniae EF01-2.</title>
        <authorList>
            <person name="Copeland A."/>
            <person name="Lucas S."/>
            <person name="Lapidus A."/>
            <person name="Barry K."/>
            <person name="Detter J.C."/>
            <person name="Glavina del Rio T."/>
            <person name="Dalin E."/>
            <person name="Tice H."/>
            <person name="Pitluck S."/>
            <person name="Chertkov O."/>
            <person name="Brettin T."/>
            <person name="Bruce D."/>
            <person name="Han C."/>
            <person name="Tapia R."/>
            <person name="Gilna P."/>
            <person name="Schmutz J."/>
            <person name="Larimer F."/>
            <person name="Land M."/>
            <person name="Hauser L."/>
            <person name="Kyrpides N."/>
            <person name="Kim E."/>
            <person name="Stahl D."/>
            <person name="Richardson P."/>
        </authorList>
    </citation>
    <scope>NUCLEOTIDE SEQUENCE [LARGE SCALE GENOMIC DNA]</scope>
    <source>
        <strain evidence="7">EF01-2</strain>
    </source>
</reference>
<keyword evidence="4" id="KW-0175">Coiled coil</keyword>
<evidence type="ECO:0000313" key="7">
    <source>
        <dbReference type="Proteomes" id="UP000000374"/>
    </source>
</evidence>
<evidence type="ECO:0000259" key="5">
    <source>
        <dbReference type="Pfam" id="PF07729"/>
    </source>
</evidence>
<dbReference type="RefSeq" id="WP_011809034.1">
    <property type="nucleotide sequence ID" value="NC_008786.1"/>
</dbReference>
<feature type="domain" description="GntR C-terminal" evidence="5">
    <location>
        <begin position="49"/>
        <end position="113"/>
    </location>
</feature>
<keyword evidence="1" id="KW-0805">Transcription regulation</keyword>
<dbReference type="GeneID" id="76459902"/>
<keyword evidence="2" id="KW-0238">DNA-binding</keyword>
<evidence type="ECO:0000256" key="4">
    <source>
        <dbReference type="SAM" id="Coils"/>
    </source>
</evidence>
<dbReference type="STRING" id="391735.Veis_1255"/>
<dbReference type="SUPFAM" id="SSF46785">
    <property type="entry name" value="Winged helix' DNA-binding domain"/>
    <property type="match status" value="1"/>
</dbReference>
<dbReference type="KEGG" id="vei:Veis_1255"/>
<evidence type="ECO:0000313" key="6">
    <source>
        <dbReference type="EMBL" id="ABM57023.1"/>
    </source>
</evidence>
<protein>
    <submittedName>
        <fullName evidence="6">Regulatory protein GntR, HTH</fullName>
    </submittedName>
</protein>
<keyword evidence="3" id="KW-0804">Transcription</keyword>
<dbReference type="Gene3D" id="1.20.120.530">
    <property type="entry name" value="GntR ligand-binding domain-like"/>
    <property type="match status" value="1"/>
</dbReference>
<evidence type="ECO:0000256" key="3">
    <source>
        <dbReference type="ARBA" id="ARBA00023163"/>
    </source>
</evidence>